<sequence>TVPDHGKIRNRDSNIPLQNDKRFVMARRKSISTVESYCYSGSERNGEEHHGLGMTKTSFIDRTYDPWSSSLSPSSMAALNLNDSFNLDDFDHYNYLLDQSFNGSGGSQMNMGNNRKIPPVPALPKTQTTANIGVKTRDIL</sequence>
<name>A0A9P6FL45_9FUNG</name>
<feature type="non-terminal residue" evidence="1">
    <location>
        <position position="1"/>
    </location>
</feature>
<reference evidence="1" key="1">
    <citation type="journal article" date="2020" name="Fungal Divers.">
        <title>Resolving the Mortierellaceae phylogeny through synthesis of multi-gene phylogenetics and phylogenomics.</title>
        <authorList>
            <person name="Vandepol N."/>
            <person name="Liber J."/>
            <person name="Desiro A."/>
            <person name="Na H."/>
            <person name="Kennedy M."/>
            <person name="Barry K."/>
            <person name="Grigoriev I.V."/>
            <person name="Miller A.N."/>
            <person name="O'Donnell K."/>
            <person name="Stajich J.E."/>
            <person name="Bonito G."/>
        </authorList>
    </citation>
    <scope>NUCLEOTIDE SEQUENCE</scope>
    <source>
        <strain evidence="1">KOD1015</strain>
    </source>
</reference>
<protein>
    <submittedName>
        <fullName evidence="1">Uncharacterized protein</fullName>
    </submittedName>
</protein>
<evidence type="ECO:0000313" key="2">
    <source>
        <dbReference type="Proteomes" id="UP000780801"/>
    </source>
</evidence>
<dbReference type="EMBL" id="JAABOA010005068">
    <property type="protein sequence ID" value="KAF9577264.1"/>
    <property type="molecule type" value="Genomic_DNA"/>
</dbReference>
<dbReference type="Proteomes" id="UP000780801">
    <property type="component" value="Unassembled WGS sequence"/>
</dbReference>
<comment type="caution">
    <text evidence="1">The sequence shown here is derived from an EMBL/GenBank/DDBJ whole genome shotgun (WGS) entry which is preliminary data.</text>
</comment>
<dbReference type="AlphaFoldDB" id="A0A9P6FL45"/>
<accession>A0A9P6FL45</accession>
<evidence type="ECO:0000313" key="1">
    <source>
        <dbReference type="EMBL" id="KAF9577264.1"/>
    </source>
</evidence>
<keyword evidence="2" id="KW-1185">Reference proteome</keyword>
<gene>
    <name evidence="1" type="ORF">BGW38_007643</name>
</gene>
<organism evidence="1 2">
    <name type="scientific">Lunasporangiospora selenospora</name>
    <dbReference type="NCBI Taxonomy" id="979761"/>
    <lineage>
        <taxon>Eukaryota</taxon>
        <taxon>Fungi</taxon>
        <taxon>Fungi incertae sedis</taxon>
        <taxon>Mucoromycota</taxon>
        <taxon>Mortierellomycotina</taxon>
        <taxon>Mortierellomycetes</taxon>
        <taxon>Mortierellales</taxon>
        <taxon>Mortierellaceae</taxon>
        <taxon>Lunasporangiospora</taxon>
    </lineage>
</organism>
<proteinExistence type="predicted"/>